<organism evidence="5 6">
    <name type="scientific">Afipia massiliensis</name>
    <dbReference type="NCBI Taxonomy" id="211460"/>
    <lineage>
        <taxon>Bacteria</taxon>
        <taxon>Pseudomonadati</taxon>
        <taxon>Pseudomonadota</taxon>
        <taxon>Alphaproteobacteria</taxon>
        <taxon>Hyphomicrobiales</taxon>
        <taxon>Nitrobacteraceae</taxon>
        <taxon>Afipia</taxon>
    </lineage>
</organism>
<dbReference type="CDD" id="cd18809">
    <property type="entry name" value="SF1_C_RecD"/>
    <property type="match status" value="1"/>
</dbReference>
<evidence type="ECO:0000256" key="2">
    <source>
        <dbReference type="ARBA" id="ARBA00022840"/>
    </source>
</evidence>
<protein>
    <submittedName>
        <fullName evidence="5">Exodeoxyribonuclease V alpha subunit</fullName>
        <ecNumber evidence="5">3.1.11.5</ecNumber>
    </submittedName>
</protein>
<evidence type="ECO:0000259" key="4">
    <source>
        <dbReference type="Pfam" id="PF14490"/>
    </source>
</evidence>
<accession>A0A840N676</accession>
<dbReference type="EMBL" id="JACHIJ010000003">
    <property type="protein sequence ID" value="MBB5052216.1"/>
    <property type="molecule type" value="Genomic_DNA"/>
</dbReference>
<dbReference type="Gene3D" id="2.30.30.940">
    <property type="match status" value="1"/>
</dbReference>
<dbReference type="InterPro" id="IPR027417">
    <property type="entry name" value="P-loop_NTPase"/>
</dbReference>
<dbReference type="Gene3D" id="3.40.50.300">
    <property type="entry name" value="P-loop containing nucleotide triphosphate hydrolases"/>
    <property type="match status" value="2"/>
</dbReference>
<feature type="domain" description="UvrD-like helicase C-terminal" evidence="3">
    <location>
        <begin position="622"/>
        <end position="668"/>
    </location>
</feature>
<keyword evidence="5" id="KW-0378">Hydrolase</keyword>
<proteinExistence type="predicted"/>
<dbReference type="Gene3D" id="1.10.10.2220">
    <property type="match status" value="1"/>
</dbReference>
<reference evidence="5 6" key="1">
    <citation type="submission" date="2020-08" db="EMBL/GenBank/DDBJ databases">
        <title>Genomic Encyclopedia of Type Strains, Phase IV (KMG-IV): sequencing the most valuable type-strain genomes for metagenomic binning, comparative biology and taxonomic classification.</title>
        <authorList>
            <person name="Goeker M."/>
        </authorList>
    </citation>
    <scope>NUCLEOTIDE SEQUENCE [LARGE SCALE GENOMIC DNA]</scope>
    <source>
        <strain evidence="5 6">DSM 17498</strain>
    </source>
</reference>
<dbReference type="CDD" id="cd17933">
    <property type="entry name" value="DEXSc_RecD-like"/>
    <property type="match status" value="1"/>
</dbReference>
<dbReference type="InterPro" id="IPR050534">
    <property type="entry name" value="Coronavir_polyprotein_1ab"/>
</dbReference>
<evidence type="ECO:0000259" key="3">
    <source>
        <dbReference type="Pfam" id="PF13538"/>
    </source>
</evidence>
<dbReference type="Pfam" id="PF13538">
    <property type="entry name" value="UvrD_C_2"/>
    <property type="match status" value="1"/>
</dbReference>
<dbReference type="AlphaFoldDB" id="A0A840N676"/>
<evidence type="ECO:0000256" key="1">
    <source>
        <dbReference type="ARBA" id="ARBA00022741"/>
    </source>
</evidence>
<dbReference type="EC" id="3.1.11.5" evidence="5"/>
<evidence type="ECO:0000313" key="6">
    <source>
        <dbReference type="Proteomes" id="UP000521227"/>
    </source>
</evidence>
<dbReference type="GO" id="GO:0003678">
    <property type="term" value="F:DNA helicase activity"/>
    <property type="evidence" value="ECO:0007669"/>
    <property type="project" value="UniProtKB-ARBA"/>
</dbReference>
<dbReference type="InterPro" id="IPR029493">
    <property type="entry name" value="RecD2-like_HHH"/>
</dbReference>
<dbReference type="PANTHER" id="PTHR43788">
    <property type="entry name" value="DNA2/NAM7 HELICASE FAMILY MEMBER"/>
    <property type="match status" value="1"/>
</dbReference>
<gene>
    <name evidence="5" type="ORF">HNQ36_002190</name>
</gene>
<comment type="caution">
    <text evidence="5">The sequence shown here is derived from an EMBL/GenBank/DDBJ whole genome shotgun (WGS) entry which is preliminary data.</text>
</comment>
<sequence>MTQTVTIDNVLSTSFRGYIFNATTAGGSRWRLVADKNAMPRTPVPGEVWLIRGKIRNDPRFGRQVIVDSAELTRASGRLIVGLLQGPNFPHVGEKTAQALWERFGEELYSILDVGEIDRLFEVLGPGRRAVAQASTLLDGWRRLSAEVAAYRWLDRHGFRPALARKLVDCYGADVTSKLEANPYRLIAFENWARVDDAARSIGVRDDDPRRLAAVVESVLFDRLDLKHTWTSNQELVDRINRKLSADLTEKAVTAAAEAGGAVKAHDGWMAPGVAMMERFVAERCAALVGRPPSKTVTEDVLDRHEASSGLRLTETQRAAVRMVSEQRLSLLLGGAGVGKTATLSAIVAMARDSGRTVHQIALSGRAALRMREATNYPARTIAGWLGRIEREEMKLEGRNLVIVDEASMLDLATLYRIIRALTPSCRLLLVGDPAQLPPIGFGLTLHVLATDSSIPKMELTEVMRQAKESGIPGPARAVRDGRLPSFDHFDASRSTGVSLVACNRTEIVDKVHSLLSAMGGPSQVQVIGSVKGTNDRASGSIRAINAACHETAMRDAPVLFDRFCPGEPVIWTVNDYELDLYNGSIGTVVDRVQTDEGPALEIAFDGESKLLPAYALPDLELAYAITCHKAQGSAFPKVIIPVVESRILDRTLIYTALTRAKRQVVFVGDLRALSQAIQADPASSRRDTGLGCRQKPQLVYP</sequence>
<keyword evidence="2" id="KW-0067">ATP-binding</keyword>
<dbReference type="InterPro" id="IPR027785">
    <property type="entry name" value="UvrD-like_helicase_C"/>
</dbReference>
<keyword evidence="1" id="KW-0547">Nucleotide-binding</keyword>
<dbReference type="PANTHER" id="PTHR43788:SF6">
    <property type="entry name" value="DNA HELICASE B"/>
    <property type="match status" value="1"/>
</dbReference>
<evidence type="ECO:0000313" key="5">
    <source>
        <dbReference type="EMBL" id="MBB5052216.1"/>
    </source>
</evidence>
<dbReference type="GO" id="GO:0008854">
    <property type="term" value="F:exodeoxyribonuclease V activity"/>
    <property type="evidence" value="ECO:0007669"/>
    <property type="project" value="UniProtKB-EC"/>
</dbReference>
<dbReference type="Pfam" id="PF13604">
    <property type="entry name" value="AAA_30"/>
    <property type="match status" value="1"/>
</dbReference>
<dbReference type="SUPFAM" id="SSF52540">
    <property type="entry name" value="P-loop containing nucleoside triphosphate hydrolases"/>
    <property type="match status" value="2"/>
</dbReference>
<dbReference type="Pfam" id="PF14490">
    <property type="entry name" value="HHH_RecD2"/>
    <property type="match status" value="1"/>
</dbReference>
<dbReference type="GO" id="GO:0005524">
    <property type="term" value="F:ATP binding"/>
    <property type="evidence" value="ECO:0007669"/>
    <property type="project" value="UniProtKB-KW"/>
</dbReference>
<name>A0A840N676_9BRAD</name>
<dbReference type="RefSeq" id="WP_184084676.1">
    <property type="nucleotide sequence ID" value="NZ_JACHIJ010000003.1"/>
</dbReference>
<feature type="domain" description="ATP-dependent RecD2 DNA helicase-like helix-hairpin-helix" evidence="4">
    <location>
        <begin position="150"/>
        <end position="222"/>
    </location>
</feature>
<dbReference type="Proteomes" id="UP000521227">
    <property type="component" value="Unassembled WGS sequence"/>
</dbReference>